<gene>
    <name evidence="1" type="ORF">Fi14EGH31_13340</name>
    <name evidence="2" type="ORF">LJD74_03220</name>
</gene>
<dbReference type="Proteomes" id="UP000593842">
    <property type="component" value="Chromosome"/>
</dbReference>
<organism evidence="1 3">
    <name type="scientific">Faecalibacillus intestinalis</name>
    <dbReference type="NCBI Taxonomy" id="1982626"/>
    <lineage>
        <taxon>Bacteria</taxon>
        <taxon>Bacillati</taxon>
        <taxon>Bacillota</taxon>
        <taxon>Erysipelotrichia</taxon>
        <taxon>Erysipelotrichales</taxon>
        <taxon>Coprobacillaceae</taxon>
        <taxon>Faecalibacillus</taxon>
    </lineage>
</organism>
<reference evidence="1" key="1">
    <citation type="journal article" date="2020" name="Microbiol. Resour. Announc.">
        <title>Complete Genome Sequence of Faecalibacillus intestinalis JCM 34082, Isolated from Feces from a Healthy Japanese Female.</title>
        <authorList>
            <person name="Sakamoto M."/>
            <person name="Ikeyama N."/>
            <person name="Toyoda A."/>
            <person name="Murakami T."/>
            <person name="Mori H."/>
            <person name="Ohkuma M."/>
        </authorList>
    </citation>
    <scope>NUCLEOTIDE SEQUENCE</scope>
    <source>
        <strain evidence="1">14EGH31</strain>
    </source>
</reference>
<dbReference type="AlphaFoldDB" id="A0A7I8DYB0"/>
<proteinExistence type="predicted"/>
<protein>
    <submittedName>
        <fullName evidence="1">Uncharacterized protein</fullName>
    </submittedName>
</protein>
<reference evidence="3" key="2">
    <citation type="submission" date="2020-09" db="EMBL/GenBank/DDBJ databases">
        <title>Complete genome sequencing of Faecalibacillus intestinalis strain 14EGH31.</title>
        <authorList>
            <person name="Sakamoto M."/>
            <person name="Murakami T."/>
            <person name="Mori H."/>
        </authorList>
    </citation>
    <scope>NUCLEOTIDE SEQUENCE [LARGE SCALE GENOMIC DNA]</scope>
    <source>
        <strain evidence="3">14EGH31</strain>
    </source>
</reference>
<evidence type="ECO:0000313" key="3">
    <source>
        <dbReference type="Proteomes" id="UP000593842"/>
    </source>
</evidence>
<dbReference type="EMBL" id="AP024085">
    <property type="protein sequence ID" value="BCL57622.1"/>
    <property type="molecule type" value="Genomic_DNA"/>
</dbReference>
<dbReference type="RefSeq" id="WP_117782108.1">
    <property type="nucleotide sequence ID" value="NZ_AP024085.1"/>
</dbReference>
<dbReference type="KEGG" id="fit:Fi14EGH31_13340"/>
<name>A0A7I8DYB0_9FIRM</name>
<reference evidence="2" key="3">
    <citation type="submission" date="2021-10" db="EMBL/GenBank/DDBJ databases">
        <title>Collection of gut derived symbiotic bacterial strains cultured from healthy donors.</title>
        <authorList>
            <person name="Lin H."/>
            <person name="Littmann E."/>
            <person name="Kohout C."/>
            <person name="Pamer E.G."/>
        </authorList>
    </citation>
    <scope>NUCLEOTIDE SEQUENCE</scope>
    <source>
        <strain evidence="2">DFI.5.2</strain>
    </source>
</reference>
<accession>A0A7I8DYB0</accession>
<evidence type="ECO:0000313" key="1">
    <source>
        <dbReference type="EMBL" id="BCL57622.1"/>
    </source>
</evidence>
<dbReference type="Proteomes" id="UP001197827">
    <property type="component" value="Unassembled WGS sequence"/>
</dbReference>
<evidence type="ECO:0000313" key="2">
    <source>
        <dbReference type="EMBL" id="MCB8561022.1"/>
    </source>
</evidence>
<dbReference type="GeneID" id="70579773"/>
<sequence length="106" mass="12443">MSVVLTKLADKFLCSTYKTFLERRAQGYSLDRSKQFKNNFEQREPYILDFNIEDVGDILDELKSIGFVKEWVSGDFLLTNNAIIYMEKRFKNGLIELTDFIAKFIP</sequence>
<dbReference type="EMBL" id="JAJDKQ010000004">
    <property type="protein sequence ID" value="MCB8561022.1"/>
    <property type="molecule type" value="Genomic_DNA"/>
</dbReference>